<dbReference type="PROSITE" id="PS51794">
    <property type="entry name" value="DAC"/>
    <property type="match status" value="1"/>
</dbReference>
<evidence type="ECO:0000313" key="13">
    <source>
        <dbReference type="EMBL" id="EFC05883.1"/>
    </source>
</evidence>
<dbReference type="NCBIfam" id="TIGR00159">
    <property type="entry name" value="diadenylate cyclase CdaA"/>
    <property type="match status" value="1"/>
</dbReference>
<keyword evidence="2 10" id="KW-1003">Cell membrane</keyword>
<accession>D2MN61</accession>
<sequence length="365" mass="40627">MSILSLAASFQGVWRIIGSVLDILIIWFVIYFSLKVIRTNTRTTQIFKGIFFVILVDILAKIIGLNTIQFIADMFINWGFLAIIIIFQPEIRSLLEKLGKSTFFSTFSTMSNDDKSEVVEAIVTATTLLSKDQTGALITLGQSANLENYINTGTKLEAKVSAELLTSIFVTSTPLHDGAVIIQGDRVVCASAYFPPTNRMVSSRYGSRHRAAIGISEVTDAITIVISEETGSISVTRGGNIETVNPAELRRLLKNIIFNQNSSESSTVKMNSFSTKDSLNHGELVDAVEIHDGQQEIYEHHEQENLDQVAKSAGMKLPHKKVRSKASYPERQKPTLSQEEVERLRERAIQELDKNNKGGKEDEQR</sequence>
<dbReference type="InterPro" id="IPR036888">
    <property type="entry name" value="DNA_integrity_DisA_N_sf"/>
</dbReference>
<dbReference type="GO" id="GO:0005524">
    <property type="term" value="F:ATP binding"/>
    <property type="evidence" value="ECO:0007669"/>
    <property type="project" value="UniProtKB-UniRule"/>
</dbReference>
<comment type="similarity">
    <text evidence="10">Belongs to the adenylate cyclase family. DacA/CdaA subfamily.</text>
</comment>
<dbReference type="GO" id="GO:0106408">
    <property type="term" value="F:diadenylate cyclase activity"/>
    <property type="evidence" value="ECO:0007669"/>
    <property type="project" value="UniProtKB-EC"/>
</dbReference>
<dbReference type="STRING" id="679192.HMPREF9013_0078"/>
<evidence type="ECO:0000256" key="9">
    <source>
        <dbReference type="ARBA" id="ARBA00023136"/>
    </source>
</evidence>
<keyword evidence="9 10" id="KW-0472">Membrane</keyword>
<evidence type="ECO:0000256" key="2">
    <source>
        <dbReference type="ARBA" id="ARBA00022475"/>
    </source>
</evidence>
<dbReference type="Gene3D" id="3.40.1700.10">
    <property type="entry name" value="DNA integrity scanning protein, DisA, N-terminal domain"/>
    <property type="match status" value="1"/>
</dbReference>
<evidence type="ECO:0000313" key="14">
    <source>
        <dbReference type="Proteomes" id="UP000005017"/>
    </source>
</evidence>
<comment type="caution">
    <text evidence="13">The sequence shown here is derived from an EMBL/GenBank/DDBJ whole genome shotgun (WGS) entry which is preliminary data.</text>
</comment>
<reference evidence="14" key="1">
    <citation type="submission" date="2009-12" db="EMBL/GenBank/DDBJ databases">
        <title>Sequence of Clostridiales genomosp. BVAB3 str. UPII9-5.</title>
        <authorList>
            <person name="Madupu R."/>
            <person name="Durkin A.S."/>
            <person name="Torralba M."/>
            <person name="Methe B."/>
            <person name="Sutton G.G."/>
            <person name="Strausberg R.L."/>
            <person name="Nelson K.E."/>
        </authorList>
    </citation>
    <scope>NUCLEOTIDE SEQUENCE [LARGE SCALE GENOMIC DNA]</scope>
    <source>
        <strain evidence="14">W1219</strain>
    </source>
</reference>
<dbReference type="RefSeq" id="WP_006626832.1">
    <property type="nucleotide sequence ID" value="NZ_ADFR01000003.1"/>
</dbReference>
<dbReference type="InterPro" id="IPR003390">
    <property type="entry name" value="DNA_integrity_scan_DisA_N"/>
</dbReference>
<comment type="catalytic activity">
    <reaction evidence="1 10">
        <text>2 ATP = 3',3'-c-di-AMP + 2 diphosphate</text>
        <dbReference type="Rhea" id="RHEA:35655"/>
        <dbReference type="ChEBI" id="CHEBI:30616"/>
        <dbReference type="ChEBI" id="CHEBI:33019"/>
        <dbReference type="ChEBI" id="CHEBI:71500"/>
        <dbReference type="EC" id="2.7.7.85"/>
    </reaction>
</comment>
<name>D2MN61_9FIRM</name>
<dbReference type="PANTHER" id="PTHR34185">
    <property type="entry name" value="DIADENYLATE CYCLASE"/>
    <property type="match status" value="1"/>
</dbReference>
<feature type="domain" description="DAC" evidence="12">
    <location>
        <begin position="88"/>
        <end position="248"/>
    </location>
</feature>
<keyword evidence="8 10" id="KW-1133">Transmembrane helix</keyword>
<dbReference type="InterPro" id="IPR045585">
    <property type="entry name" value="CdaA_N"/>
</dbReference>
<evidence type="ECO:0000256" key="5">
    <source>
        <dbReference type="ARBA" id="ARBA00022695"/>
    </source>
</evidence>
<protein>
    <recommendedName>
        <fullName evidence="10">Diadenylate cyclase</fullName>
        <shortName evidence="10">DAC</shortName>
        <ecNumber evidence="10">2.7.7.85</ecNumber>
    </recommendedName>
    <alternativeName>
        <fullName evidence="10">Cyclic-di-AMP synthase</fullName>
        <shortName evidence="10">c-di-AMP synthase</shortName>
    </alternativeName>
</protein>
<evidence type="ECO:0000256" key="10">
    <source>
        <dbReference type="HAMAP-Rule" id="MF_01499"/>
    </source>
</evidence>
<keyword evidence="3 10" id="KW-0808">Transferase</keyword>
<feature type="compositionally biased region" description="Basic and acidic residues" evidence="11">
    <location>
        <begin position="340"/>
        <end position="365"/>
    </location>
</feature>
<evidence type="ECO:0000256" key="8">
    <source>
        <dbReference type="ARBA" id="ARBA00022989"/>
    </source>
</evidence>
<evidence type="ECO:0000256" key="6">
    <source>
        <dbReference type="ARBA" id="ARBA00022741"/>
    </source>
</evidence>
<keyword evidence="6 10" id="KW-0547">Nucleotide-binding</keyword>
<organism evidence="13 14">
    <name type="scientific">Bulleidia extructa W1219</name>
    <dbReference type="NCBI Taxonomy" id="679192"/>
    <lineage>
        <taxon>Bacteria</taxon>
        <taxon>Bacillati</taxon>
        <taxon>Bacillota</taxon>
        <taxon>Erysipelotrichia</taxon>
        <taxon>Erysipelotrichales</taxon>
        <taxon>Erysipelotrichaceae</taxon>
        <taxon>Bulleidia</taxon>
    </lineage>
</organism>
<comment type="subunit">
    <text evidence="10">Probably a homodimer.</text>
</comment>
<dbReference type="FunFam" id="3.40.1700.10:FF:000002">
    <property type="entry name" value="Diadenylate cyclase"/>
    <property type="match status" value="1"/>
</dbReference>
<evidence type="ECO:0000256" key="1">
    <source>
        <dbReference type="ARBA" id="ARBA00000877"/>
    </source>
</evidence>
<feature type="transmembrane region" description="Helical" evidence="10">
    <location>
        <begin position="12"/>
        <end position="34"/>
    </location>
</feature>
<evidence type="ECO:0000259" key="12">
    <source>
        <dbReference type="PROSITE" id="PS51794"/>
    </source>
</evidence>
<dbReference type="Proteomes" id="UP000005017">
    <property type="component" value="Unassembled WGS sequence"/>
</dbReference>
<evidence type="ECO:0000256" key="3">
    <source>
        <dbReference type="ARBA" id="ARBA00022679"/>
    </source>
</evidence>
<dbReference type="HAMAP" id="MF_01499">
    <property type="entry name" value="DacA"/>
    <property type="match status" value="1"/>
</dbReference>
<dbReference type="eggNOG" id="COG1624">
    <property type="taxonomic scope" value="Bacteria"/>
</dbReference>
<dbReference type="Pfam" id="PF19293">
    <property type="entry name" value="CdaA_N"/>
    <property type="match status" value="1"/>
</dbReference>
<dbReference type="GO" id="GO:0006171">
    <property type="term" value="P:cAMP biosynthetic process"/>
    <property type="evidence" value="ECO:0007669"/>
    <property type="project" value="InterPro"/>
</dbReference>
<keyword evidence="14" id="KW-1185">Reference proteome</keyword>
<dbReference type="InterPro" id="IPR050338">
    <property type="entry name" value="DisA"/>
</dbReference>
<comment type="function">
    <text evidence="10">Catalyzes the condensation of 2 ATP molecules into cyclic di-AMP (c-di-AMP), a second messenger used to regulate differing processes in different bacteria.</text>
</comment>
<feature type="region of interest" description="Disordered" evidence="11">
    <location>
        <begin position="314"/>
        <end position="365"/>
    </location>
</feature>
<gene>
    <name evidence="10" type="primary">dacA</name>
    <name evidence="13" type="ORF">HMPREF9013_0078</name>
</gene>
<comment type="caution">
    <text evidence="10">Lacks conserved residue(s) required for the propagation of feature annotation.</text>
</comment>
<evidence type="ECO:0000256" key="4">
    <source>
        <dbReference type="ARBA" id="ARBA00022692"/>
    </source>
</evidence>
<dbReference type="GO" id="GO:0004016">
    <property type="term" value="F:adenylate cyclase activity"/>
    <property type="evidence" value="ECO:0007669"/>
    <property type="project" value="UniProtKB-UniRule"/>
</dbReference>
<dbReference type="InterPro" id="IPR034701">
    <property type="entry name" value="CdaA"/>
</dbReference>
<dbReference type="AlphaFoldDB" id="D2MN61"/>
<keyword evidence="5 10" id="KW-0548">Nucleotidyltransferase</keyword>
<keyword evidence="7 10" id="KW-0067">ATP-binding</keyword>
<evidence type="ECO:0000256" key="7">
    <source>
        <dbReference type="ARBA" id="ARBA00022840"/>
    </source>
</evidence>
<dbReference type="EMBL" id="ADFR01000003">
    <property type="protein sequence ID" value="EFC05883.1"/>
    <property type="molecule type" value="Genomic_DNA"/>
</dbReference>
<keyword evidence="4 10" id="KW-0812">Transmembrane</keyword>
<evidence type="ECO:0000256" key="11">
    <source>
        <dbReference type="SAM" id="MobiDB-lite"/>
    </source>
</evidence>
<dbReference type="PANTHER" id="PTHR34185:SF1">
    <property type="entry name" value="DIADENYLATE CYCLASE"/>
    <property type="match status" value="1"/>
</dbReference>
<proteinExistence type="inferred from homology"/>
<dbReference type="Pfam" id="PF02457">
    <property type="entry name" value="DAC"/>
    <property type="match status" value="1"/>
</dbReference>
<dbReference type="EC" id="2.7.7.85" evidence="10"/>
<feature type="transmembrane region" description="Helical" evidence="10">
    <location>
        <begin position="46"/>
        <end position="64"/>
    </location>
</feature>
<dbReference type="SUPFAM" id="SSF143597">
    <property type="entry name" value="YojJ-like"/>
    <property type="match status" value="1"/>
</dbReference>